<name>A0A1W6K7U0_9GAMM</name>
<dbReference type="EMBL" id="CP020931">
    <property type="protein sequence ID" value="ARM83463.1"/>
    <property type="molecule type" value="Genomic_DNA"/>
</dbReference>
<accession>A0A1W6K7U0</accession>
<dbReference type="AlphaFoldDB" id="A0A1W6K7U0"/>
<evidence type="ECO:0000313" key="1">
    <source>
        <dbReference type="EMBL" id="ARM83463.1"/>
    </source>
</evidence>
<dbReference type="Proteomes" id="UP000193100">
    <property type="component" value="Chromosome"/>
</dbReference>
<evidence type="ECO:0000313" key="2">
    <source>
        <dbReference type="Proteomes" id="UP000193100"/>
    </source>
</evidence>
<sequence>MDGATEPYMDVFTGVFWKGPPASDRQHKL</sequence>
<gene>
    <name evidence="1" type="ORF">MARSALSMR5_01371</name>
</gene>
<protein>
    <submittedName>
        <fullName evidence="1">Uncharacterized protein</fullName>
    </submittedName>
</protein>
<reference evidence="1 2" key="1">
    <citation type="submission" date="2017-04" db="EMBL/GenBank/DDBJ databases">
        <title>Genome Sequence of Marinobacter salarius strain SMR5 Isolated from a culture of the Diatom Skeletonema marinoi.</title>
        <authorList>
            <person name="Topel M."/>
            <person name="Pinder M.I.M."/>
            <person name="Johansson O.N."/>
            <person name="Kourtchenko O."/>
            <person name="Godhe A."/>
            <person name="Clarke A.K."/>
        </authorList>
    </citation>
    <scope>NUCLEOTIDE SEQUENCE [LARGE SCALE GENOMIC DNA]</scope>
    <source>
        <strain evidence="1 2">SMR5</strain>
    </source>
</reference>
<organism evidence="1 2">
    <name type="scientific">Marinobacter salarius</name>
    <dbReference type="NCBI Taxonomy" id="1420917"/>
    <lineage>
        <taxon>Bacteria</taxon>
        <taxon>Pseudomonadati</taxon>
        <taxon>Pseudomonadota</taxon>
        <taxon>Gammaproteobacteria</taxon>
        <taxon>Pseudomonadales</taxon>
        <taxon>Marinobacteraceae</taxon>
        <taxon>Marinobacter</taxon>
    </lineage>
</organism>
<proteinExistence type="predicted"/>